<dbReference type="EMBL" id="SGXC01000003">
    <property type="protein sequence ID" value="RZS77957.1"/>
    <property type="molecule type" value="Genomic_DNA"/>
</dbReference>
<dbReference type="PANTHER" id="PTHR42928">
    <property type="entry name" value="TRICARBOXYLATE-BINDING PROTEIN"/>
    <property type="match status" value="1"/>
</dbReference>
<keyword evidence="2" id="KW-0732">Signal</keyword>
<dbReference type="Gene3D" id="3.40.190.10">
    <property type="entry name" value="Periplasmic binding protein-like II"/>
    <property type="match status" value="1"/>
</dbReference>
<keyword evidence="3" id="KW-0675">Receptor</keyword>
<sequence length="332" mass="35231">MNVRRQTAKGWLCAIGMSALAIAHAAPATADEFPNKPVEMTVPFPAGSSADVVARVLADGMSRQLGQPVTVMNRPGAGSAIGYKYVQGRKPDGYSIVFNSNSISTAYYQGLVPFDYKAFDPVARVSVELPVVAVKADAPWNSLRDLVADAKKRPGEIRLGNSGFGSHTHTSAVAFFHETRAEVTHVAFGASQVVTSLIGGHIDALVQLPGALTAHVKAGTLKVLGVMGSNREPAFPDVPTAREQGFDFQADMWRGIAVPKGTPAPVVARLEAAVHKTVESAEFKTQGEKLGFVPAFQSAPDFGHTIATEDVLLAKLMTDVGLRKAPEQQAKF</sequence>
<feature type="signal peptide" evidence="2">
    <location>
        <begin position="1"/>
        <end position="25"/>
    </location>
</feature>
<organism evidence="3 4">
    <name type="scientific">Pigmentiphaga kullae</name>
    <dbReference type="NCBI Taxonomy" id="151784"/>
    <lineage>
        <taxon>Bacteria</taxon>
        <taxon>Pseudomonadati</taxon>
        <taxon>Pseudomonadota</taxon>
        <taxon>Betaproteobacteria</taxon>
        <taxon>Burkholderiales</taxon>
        <taxon>Alcaligenaceae</taxon>
        <taxon>Pigmentiphaga</taxon>
    </lineage>
</organism>
<dbReference type="Pfam" id="PF03401">
    <property type="entry name" value="TctC"/>
    <property type="match status" value="1"/>
</dbReference>
<comment type="similarity">
    <text evidence="1">Belongs to the UPF0065 (bug) family.</text>
</comment>
<evidence type="ECO:0000256" key="2">
    <source>
        <dbReference type="SAM" id="SignalP"/>
    </source>
</evidence>
<dbReference type="RefSeq" id="WP_130360366.1">
    <property type="nucleotide sequence ID" value="NZ_SGXC01000003.1"/>
</dbReference>
<dbReference type="OrthoDB" id="8678477at2"/>
<dbReference type="PANTHER" id="PTHR42928:SF5">
    <property type="entry name" value="BLR1237 PROTEIN"/>
    <property type="match status" value="1"/>
</dbReference>
<dbReference type="Proteomes" id="UP000292445">
    <property type="component" value="Unassembled WGS sequence"/>
</dbReference>
<evidence type="ECO:0000256" key="1">
    <source>
        <dbReference type="ARBA" id="ARBA00006987"/>
    </source>
</evidence>
<dbReference type="InterPro" id="IPR005064">
    <property type="entry name" value="BUG"/>
</dbReference>
<protein>
    <submittedName>
        <fullName evidence="3">Tripartite-type tricarboxylate transporter receptor subunit TctC</fullName>
    </submittedName>
</protein>
<feature type="chain" id="PRO_5020973151" evidence="2">
    <location>
        <begin position="26"/>
        <end position="332"/>
    </location>
</feature>
<evidence type="ECO:0000313" key="4">
    <source>
        <dbReference type="Proteomes" id="UP000292445"/>
    </source>
</evidence>
<keyword evidence="4" id="KW-1185">Reference proteome</keyword>
<accession>A0A4Q7N7K9</accession>
<gene>
    <name evidence="3" type="ORF">EV675_4596</name>
</gene>
<dbReference type="Gene3D" id="3.40.190.150">
    <property type="entry name" value="Bordetella uptake gene, domain 1"/>
    <property type="match status" value="1"/>
</dbReference>
<dbReference type="CDD" id="cd07012">
    <property type="entry name" value="PBP2_Bug_TTT"/>
    <property type="match status" value="1"/>
</dbReference>
<name>A0A4Q7N7K9_9BURK</name>
<dbReference type="AlphaFoldDB" id="A0A4Q7N7K9"/>
<dbReference type="InterPro" id="IPR042100">
    <property type="entry name" value="Bug_dom1"/>
</dbReference>
<proteinExistence type="inferred from homology"/>
<comment type="caution">
    <text evidence="3">The sequence shown here is derived from an EMBL/GenBank/DDBJ whole genome shotgun (WGS) entry which is preliminary data.</text>
</comment>
<dbReference type="PIRSF" id="PIRSF017082">
    <property type="entry name" value="YflP"/>
    <property type="match status" value="1"/>
</dbReference>
<evidence type="ECO:0000313" key="3">
    <source>
        <dbReference type="EMBL" id="RZS77957.1"/>
    </source>
</evidence>
<reference evidence="3 4" key="1">
    <citation type="submission" date="2019-02" db="EMBL/GenBank/DDBJ databases">
        <title>Genomic Encyclopedia of Type Strains, Phase IV (KMG-IV): sequencing the most valuable type-strain genomes for metagenomic binning, comparative biology and taxonomic classification.</title>
        <authorList>
            <person name="Goeker M."/>
        </authorList>
    </citation>
    <scope>NUCLEOTIDE SEQUENCE [LARGE SCALE GENOMIC DNA]</scope>
    <source>
        <strain evidence="3 4">K24</strain>
    </source>
</reference>
<dbReference type="SUPFAM" id="SSF53850">
    <property type="entry name" value="Periplasmic binding protein-like II"/>
    <property type="match status" value="1"/>
</dbReference>